<dbReference type="GeneID" id="39987250"/>
<gene>
    <name evidence="2" type="ORF">TM35_000232300</name>
</gene>
<comment type="caution">
    <text evidence="2">The sequence shown here is derived from an EMBL/GenBank/DDBJ whole genome shotgun (WGS) entry which is preliminary data.</text>
</comment>
<evidence type="ECO:0000313" key="2">
    <source>
        <dbReference type="EMBL" id="ORC87259.1"/>
    </source>
</evidence>
<protein>
    <submittedName>
        <fullName evidence="2">Uncharacterized protein</fullName>
    </submittedName>
</protein>
<reference evidence="2 3" key="1">
    <citation type="submission" date="2017-03" db="EMBL/GenBank/DDBJ databases">
        <title>An alternative strategy for trypanosome survival in the mammalian bloodstream revealed through genome and transcriptome analysis of the ubiquitous bovine parasite Trypanosoma (Megatrypanum) theileri.</title>
        <authorList>
            <person name="Kelly S."/>
            <person name="Ivens A."/>
            <person name="Mott A."/>
            <person name="O'Neill E."/>
            <person name="Emms D."/>
            <person name="Macleod O."/>
            <person name="Voorheis P."/>
            <person name="Matthews J."/>
            <person name="Matthews K."/>
            <person name="Carrington M."/>
        </authorList>
    </citation>
    <scope>NUCLEOTIDE SEQUENCE [LARGE SCALE GENOMIC DNA]</scope>
    <source>
        <strain evidence="2">Edinburgh</strain>
    </source>
</reference>
<dbReference type="Proteomes" id="UP000192257">
    <property type="component" value="Unassembled WGS sequence"/>
</dbReference>
<evidence type="ECO:0000256" key="1">
    <source>
        <dbReference type="SAM" id="MobiDB-lite"/>
    </source>
</evidence>
<dbReference type="RefSeq" id="XP_028881325.1">
    <property type="nucleotide sequence ID" value="XM_029027470.1"/>
</dbReference>
<evidence type="ECO:0000313" key="3">
    <source>
        <dbReference type="Proteomes" id="UP000192257"/>
    </source>
</evidence>
<proteinExistence type="predicted"/>
<dbReference type="VEuPathDB" id="TriTrypDB:TM35_000232300"/>
<dbReference type="EMBL" id="NBCO01000023">
    <property type="protein sequence ID" value="ORC87259.1"/>
    <property type="molecule type" value="Genomic_DNA"/>
</dbReference>
<organism evidence="2 3">
    <name type="scientific">Trypanosoma theileri</name>
    <dbReference type="NCBI Taxonomy" id="67003"/>
    <lineage>
        <taxon>Eukaryota</taxon>
        <taxon>Discoba</taxon>
        <taxon>Euglenozoa</taxon>
        <taxon>Kinetoplastea</taxon>
        <taxon>Metakinetoplastina</taxon>
        <taxon>Trypanosomatida</taxon>
        <taxon>Trypanosomatidae</taxon>
        <taxon>Trypanosoma</taxon>
    </lineage>
</organism>
<feature type="compositionally biased region" description="Polar residues" evidence="1">
    <location>
        <begin position="83"/>
        <end position="93"/>
    </location>
</feature>
<feature type="region of interest" description="Disordered" evidence="1">
    <location>
        <begin position="1"/>
        <end position="101"/>
    </location>
</feature>
<sequence length="101" mass="11130">MDITGAQANDERPGLNYKGERSPDAAPRAFSENRDDNINGSNDNKEQCFTGEGGGRRRRRSLHKGFSEKTVMSSVPFPEASELQDTLAGSTLDKNNHHSNH</sequence>
<keyword evidence="3" id="KW-1185">Reference proteome</keyword>
<accession>A0A1X0NSU5</accession>
<dbReference type="AlphaFoldDB" id="A0A1X0NSU5"/>
<feature type="compositionally biased region" description="Basic and acidic residues" evidence="1">
    <location>
        <begin position="9"/>
        <end position="23"/>
    </location>
</feature>
<name>A0A1X0NSU5_9TRYP</name>